<dbReference type="KEGG" id="acp:A2cp1_1523"/>
<feature type="domain" description="Response regulatory" evidence="5">
    <location>
        <begin position="15"/>
        <end position="141"/>
    </location>
</feature>
<evidence type="ECO:0000259" key="5">
    <source>
        <dbReference type="PROSITE" id="PS50110"/>
    </source>
</evidence>
<dbReference type="PANTHER" id="PTHR44591">
    <property type="entry name" value="STRESS RESPONSE REGULATOR PROTEIN 1"/>
    <property type="match status" value="1"/>
</dbReference>
<evidence type="ECO:0000256" key="3">
    <source>
        <dbReference type="PROSITE-ProRule" id="PRU00169"/>
    </source>
</evidence>
<dbReference type="HOGENOM" id="CLU_1149988_0_0_7"/>
<protein>
    <submittedName>
        <fullName evidence="6">Response regulator receiver protein</fullName>
    </submittedName>
</protein>
<keyword evidence="2" id="KW-0902">Two-component regulatory system</keyword>
<dbReference type="AlphaFoldDB" id="B8J512"/>
<organism evidence="6 7">
    <name type="scientific">Anaeromyxobacter dehalogenans (strain ATCC BAA-258 / DSM 21875 / 2CP-1)</name>
    <dbReference type="NCBI Taxonomy" id="455488"/>
    <lineage>
        <taxon>Bacteria</taxon>
        <taxon>Pseudomonadati</taxon>
        <taxon>Myxococcota</taxon>
        <taxon>Myxococcia</taxon>
        <taxon>Myxococcales</taxon>
        <taxon>Cystobacterineae</taxon>
        <taxon>Anaeromyxobacteraceae</taxon>
        <taxon>Anaeromyxobacter</taxon>
    </lineage>
</organism>
<feature type="modified residue" description="4-aspartylphosphate" evidence="3">
    <location>
        <position position="76"/>
    </location>
</feature>
<feature type="coiled-coil region" evidence="4">
    <location>
        <begin position="145"/>
        <end position="172"/>
    </location>
</feature>
<sequence length="248" mass="27947">MARARWERPEEHDHVLLLADDDDLHLEAVKRHLDTVPGRQRAQILGRYPRYRILVARNGEEALRRATAQVTAVAVDLVMPRRNGLEVIQELRARRPDLAILAFTAGAPASEAVAAVMAGADFFHEYRDEPEPLAFERALELALDRRRLTRLIEKGEAEVDEARARLSQLSGDLARAMPGFRPPQAREDVLPFKEAARRYLTASARLFEGDSQGLARALGISYFALRRLLARYQVPLPSRSRKPGTSSR</sequence>
<dbReference type="InterPro" id="IPR050595">
    <property type="entry name" value="Bact_response_regulator"/>
</dbReference>
<dbReference type="Pfam" id="PF00072">
    <property type="entry name" value="Response_reg"/>
    <property type="match status" value="1"/>
</dbReference>
<gene>
    <name evidence="6" type="ordered locus">A2cp1_1523</name>
</gene>
<dbReference type="PROSITE" id="PS50110">
    <property type="entry name" value="RESPONSE_REGULATORY"/>
    <property type="match status" value="1"/>
</dbReference>
<keyword evidence="7" id="KW-1185">Reference proteome</keyword>
<dbReference type="PANTHER" id="PTHR44591:SF14">
    <property type="entry name" value="PROTEIN PILG"/>
    <property type="match status" value="1"/>
</dbReference>
<evidence type="ECO:0000256" key="1">
    <source>
        <dbReference type="ARBA" id="ARBA00022553"/>
    </source>
</evidence>
<evidence type="ECO:0000313" key="6">
    <source>
        <dbReference type="EMBL" id="ACL64867.1"/>
    </source>
</evidence>
<keyword evidence="1 3" id="KW-0597">Phosphoprotein</keyword>
<dbReference type="SMART" id="SM00448">
    <property type="entry name" value="REC"/>
    <property type="match status" value="1"/>
</dbReference>
<accession>B8J512</accession>
<dbReference type="Proteomes" id="UP000007089">
    <property type="component" value="Chromosome"/>
</dbReference>
<dbReference type="Gene3D" id="3.40.50.2300">
    <property type="match status" value="1"/>
</dbReference>
<name>B8J512_ANAD2</name>
<dbReference type="InterPro" id="IPR001789">
    <property type="entry name" value="Sig_transdc_resp-reg_receiver"/>
</dbReference>
<evidence type="ECO:0000256" key="2">
    <source>
        <dbReference type="ARBA" id="ARBA00023012"/>
    </source>
</evidence>
<dbReference type="SUPFAM" id="SSF52172">
    <property type="entry name" value="CheY-like"/>
    <property type="match status" value="1"/>
</dbReference>
<proteinExistence type="predicted"/>
<dbReference type="CDD" id="cd00156">
    <property type="entry name" value="REC"/>
    <property type="match status" value="1"/>
</dbReference>
<dbReference type="RefSeq" id="WP_012525479.1">
    <property type="nucleotide sequence ID" value="NC_011891.1"/>
</dbReference>
<reference evidence="6" key="1">
    <citation type="submission" date="2009-01" db="EMBL/GenBank/DDBJ databases">
        <title>Complete sequence of Anaeromyxobacter dehalogenans 2CP-1.</title>
        <authorList>
            <consortium name="US DOE Joint Genome Institute"/>
            <person name="Lucas S."/>
            <person name="Copeland A."/>
            <person name="Lapidus A."/>
            <person name="Glavina del Rio T."/>
            <person name="Dalin E."/>
            <person name="Tice H."/>
            <person name="Bruce D."/>
            <person name="Goodwin L."/>
            <person name="Pitluck S."/>
            <person name="Saunders E."/>
            <person name="Brettin T."/>
            <person name="Detter J.C."/>
            <person name="Han C."/>
            <person name="Larimer F."/>
            <person name="Land M."/>
            <person name="Hauser L."/>
            <person name="Kyrpides N."/>
            <person name="Ovchinnikova G."/>
            <person name="Beliaev A.S."/>
            <person name="Richardson P."/>
        </authorList>
    </citation>
    <scope>NUCLEOTIDE SEQUENCE</scope>
    <source>
        <strain evidence="6">2CP-1</strain>
    </source>
</reference>
<evidence type="ECO:0000256" key="4">
    <source>
        <dbReference type="SAM" id="Coils"/>
    </source>
</evidence>
<dbReference type="EMBL" id="CP001359">
    <property type="protein sequence ID" value="ACL64867.1"/>
    <property type="molecule type" value="Genomic_DNA"/>
</dbReference>
<evidence type="ECO:0000313" key="7">
    <source>
        <dbReference type="Proteomes" id="UP000007089"/>
    </source>
</evidence>
<dbReference type="GO" id="GO:0000160">
    <property type="term" value="P:phosphorelay signal transduction system"/>
    <property type="evidence" value="ECO:0007669"/>
    <property type="project" value="UniProtKB-KW"/>
</dbReference>
<keyword evidence="4" id="KW-0175">Coiled coil</keyword>
<dbReference type="InterPro" id="IPR011006">
    <property type="entry name" value="CheY-like_superfamily"/>
</dbReference>